<reference evidence="2" key="2">
    <citation type="submission" date="2023-01" db="EMBL/GenBank/DDBJ databases">
        <title>Draft genome sequence of Devosia yakushimensis strain NBRC 103855.</title>
        <authorList>
            <person name="Sun Q."/>
            <person name="Mori K."/>
        </authorList>
    </citation>
    <scope>NUCLEOTIDE SEQUENCE</scope>
    <source>
        <strain evidence="2">NBRC 103855</strain>
    </source>
</reference>
<organism evidence="2 3">
    <name type="scientific">Devosia yakushimensis</name>
    <dbReference type="NCBI Taxonomy" id="470028"/>
    <lineage>
        <taxon>Bacteria</taxon>
        <taxon>Pseudomonadati</taxon>
        <taxon>Pseudomonadota</taxon>
        <taxon>Alphaproteobacteria</taxon>
        <taxon>Hyphomicrobiales</taxon>
        <taxon>Devosiaceae</taxon>
        <taxon>Devosia</taxon>
    </lineage>
</organism>
<dbReference type="Proteomes" id="UP001161406">
    <property type="component" value="Unassembled WGS sequence"/>
</dbReference>
<dbReference type="EMBL" id="BSNG01000001">
    <property type="protein sequence ID" value="GLQ09257.1"/>
    <property type="molecule type" value="Genomic_DNA"/>
</dbReference>
<comment type="caution">
    <text evidence="2">The sequence shown here is derived from an EMBL/GenBank/DDBJ whole genome shotgun (WGS) entry which is preliminary data.</text>
</comment>
<evidence type="ECO:0000313" key="3">
    <source>
        <dbReference type="Proteomes" id="UP001161406"/>
    </source>
</evidence>
<dbReference type="Pfam" id="PF13884">
    <property type="entry name" value="Peptidase_S74"/>
    <property type="match status" value="1"/>
</dbReference>
<accession>A0ABQ5UAV8</accession>
<dbReference type="RefSeq" id="WP_284388862.1">
    <property type="nucleotide sequence ID" value="NZ_BSNG01000001.1"/>
</dbReference>
<proteinExistence type="predicted"/>
<sequence>MSGGAGSAPTPSSQIADFANKQAELGASWLNFSKESFAVSTARQAEIDALTKQVAQSQIALANDNAAYTKQITDKQMAMAEEQMALGKQVTAKQLEQADYLDQIAKEDRERYNTVFKPIEDQFVNEASNYATEERQDAAAAEAMADVQTAASSARGTALRQATAMGINPTSGRYAGIDRAGELGGALATAGAANSARSTVRDKGLALKADVVNLGKGLPTQSAQATAMGLNASSNALSGSTATTGLGLGAGNAAISNNSNAVGLGMGAQSSALTGLLGANNAYLNSTSQMNTGYGGAISGYGGAASTFNNLFNSQLQAYQTKANQSNSTWGGIGQAIGLGAGLIFSSEEWKEDKEPIEEGAALDAVNEMPVESWKYKEGVADGGEHVGPYAEDFHQATGQGDGKTIPVQDAIGLTMKAVQDLDVKVNKIADAIVGLGGAAPKVSPLRKAKPMEAEAAGAAMPGLGMRRAA</sequence>
<name>A0ABQ5UAV8_9HYPH</name>
<gene>
    <name evidence="2" type="ORF">GCM10007913_11890</name>
</gene>
<dbReference type="InterPro" id="IPR030392">
    <property type="entry name" value="S74_ICA"/>
</dbReference>
<protein>
    <recommendedName>
        <fullName evidence="1">Peptidase S74 domain-containing protein</fullName>
    </recommendedName>
</protein>
<reference evidence="2" key="1">
    <citation type="journal article" date="2014" name="Int. J. Syst. Evol. Microbiol.">
        <title>Complete genome of a new Firmicutes species belonging to the dominant human colonic microbiota ('Ruminococcus bicirculans') reveals two chromosomes and a selective capacity to utilize plant glucans.</title>
        <authorList>
            <consortium name="NISC Comparative Sequencing Program"/>
            <person name="Wegmann U."/>
            <person name="Louis P."/>
            <person name="Goesmann A."/>
            <person name="Henrissat B."/>
            <person name="Duncan S.H."/>
            <person name="Flint H.J."/>
        </authorList>
    </citation>
    <scope>NUCLEOTIDE SEQUENCE</scope>
    <source>
        <strain evidence="2">NBRC 103855</strain>
    </source>
</reference>
<evidence type="ECO:0000259" key="1">
    <source>
        <dbReference type="Pfam" id="PF13884"/>
    </source>
</evidence>
<feature type="domain" description="Peptidase S74" evidence="1">
    <location>
        <begin position="346"/>
        <end position="397"/>
    </location>
</feature>
<evidence type="ECO:0000313" key="2">
    <source>
        <dbReference type="EMBL" id="GLQ09257.1"/>
    </source>
</evidence>
<keyword evidence="3" id="KW-1185">Reference proteome</keyword>